<dbReference type="OrthoDB" id="981508at2"/>
<keyword evidence="1 2" id="KW-0808">Transferase</keyword>
<dbReference type="SUPFAM" id="SSF52540">
    <property type="entry name" value="P-loop containing nucleoside triphosphate hydrolases"/>
    <property type="match status" value="1"/>
</dbReference>
<comment type="caution">
    <text evidence="2">The sequence shown here is derived from an EMBL/GenBank/DDBJ whole genome shotgun (WGS) entry which is preliminary data.</text>
</comment>
<evidence type="ECO:0000256" key="1">
    <source>
        <dbReference type="ARBA" id="ARBA00022679"/>
    </source>
</evidence>
<dbReference type="GO" id="GO:0008146">
    <property type="term" value="F:sulfotransferase activity"/>
    <property type="evidence" value="ECO:0007669"/>
    <property type="project" value="InterPro"/>
</dbReference>
<organism evidence="2 3">
    <name type="scientific">Phaeocystidibacter luteus</name>
    <dbReference type="NCBI Taxonomy" id="911197"/>
    <lineage>
        <taxon>Bacteria</taxon>
        <taxon>Pseudomonadati</taxon>
        <taxon>Bacteroidota</taxon>
        <taxon>Flavobacteriia</taxon>
        <taxon>Flavobacteriales</taxon>
        <taxon>Phaeocystidibacteraceae</taxon>
        <taxon>Phaeocystidibacter</taxon>
    </lineage>
</organism>
<protein>
    <submittedName>
        <fullName evidence="2">Sulfotransferase</fullName>
    </submittedName>
</protein>
<dbReference type="Pfam" id="PF13469">
    <property type="entry name" value="Sulfotransfer_3"/>
    <property type="match status" value="1"/>
</dbReference>
<gene>
    <name evidence="2" type="ORF">F8C67_06735</name>
</gene>
<keyword evidence="3" id="KW-1185">Reference proteome</keyword>
<dbReference type="PANTHER" id="PTHR10605:SF56">
    <property type="entry name" value="BIFUNCTIONAL HEPARAN SULFATE N-DEACETYLASE_N-SULFOTRANSFERASE"/>
    <property type="match status" value="1"/>
</dbReference>
<dbReference type="AlphaFoldDB" id="A0A6N6RGK0"/>
<proteinExistence type="predicted"/>
<dbReference type="RefSeq" id="WP_151667064.1">
    <property type="nucleotide sequence ID" value="NZ_WBVO01000004.1"/>
</dbReference>
<dbReference type="Proteomes" id="UP000468650">
    <property type="component" value="Unassembled WGS sequence"/>
</dbReference>
<dbReference type="InterPro" id="IPR037359">
    <property type="entry name" value="NST/OST"/>
</dbReference>
<accession>A0A6N6RGK0</accession>
<evidence type="ECO:0000313" key="2">
    <source>
        <dbReference type="EMBL" id="KAB2810275.1"/>
    </source>
</evidence>
<dbReference type="EMBL" id="WBVO01000004">
    <property type="protein sequence ID" value="KAB2810275.1"/>
    <property type="molecule type" value="Genomic_DNA"/>
</dbReference>
<dbReference type="PANTHER" id="PTHR10605">
    <property type="entry name" value="HEPARAN SULFATE SULFOTRANSFERASE"/>
    <property type="match status" value="1"/>
</dbReference>
<evidence type="ECO:0000313" key="3">
    <source>
        <dbReference type="Proteomes" id="UP000468650"/>
    </source>
</evidence>
<sequence>MALENEMRPTRVFLIGAAKCGTTTVDQMLRLHPEVFMSPIKEPNYYSTDINPDNFTEVYRKQSLHDLDAYFAQEVLEPMHLDFVRSPQQYADLYRAANGAAVLGESSTSYLVSTEAAENIAKDYPDAKFVVCLRNPVSRLKSHLKMALQGGNITEISDEVVEADMKKPNQGWGSTEMFLPLGMYGKQLEHWLKVFPKAQFHFVFFDDLIENQQKVFDDLCAFLNVSIFALDSEVHANAGGMPRFPKLNAFLKGSKRVRNIKDRMPESWKAMLKAQWNDEAAVVNIDENRWKEYYRKDIKKLESLLGLTLEHWK</sequence>
<reference evidence="2 3" key="1">
    <citation type="submission" date="2019-09" db="EMBL/GenBank/DDBJ databases">
        <title>Genomes of family Cryomorphaceae.</title>
        <authorList>
            <person name="Bowman J.P."/>
        </authorList>
    </citation>
    <scope>NUCLEOTIDE SEQUENCE [LARGE SCALE GENOMIC DNA]</scope>
    <source>
        <strain evidence="2 3">LMG 25704</strain>
    </source>
</reference>
<dbReference type="InterPro" id="IPR027417">
    <property type="entry name" value="P-loop_NTPase"/>
</dbReference>
<dbReference type="Gene3D" id="3.40.50.300">
    <property type="entry name" value="P-loop containing nucleotide triphosphate hydrolases"/>
    <property type="match status" value="1"/>
</dbReference>
<name>A0A6N6RGK0_9FLAO</name>